<evidence type="ECO:0000313" key="2">
    <source>
        <dbReference type="Proteomes" id="UP001444071"/>
    </source>
</evidence>
<dbReference type="Proteomes" id="UP001444071">
    <property type="component" value="Unassembled WGS sequence"/>
</dbReference>
<gene>
    <name evidence="1" type="ORF">XENORESO_009600</name>
</gene>
<organism evidence="1 2">
    <name type="scientific">Xenotaenia resolanae</name>
    <dbReference type="NCBI Taxonomy" id="208358"/>
    <lineage>
        <taxon>Eukaryota</taxon>
        <taxon>Metazoa</taxon>
        <taxon>Chordata</taxon>
        <taxon>Craniata</taxon>
        <taxon>Vertebrata</taxon>
        <taxon>Euteleostomi</taxon>
        <taxon>Actinopterygii</taxon>
        <taxon>Neopterygii</taxon>
        <taxon>Teleostei</taxon>
        <taxon>Neoteleostei</taxon>
        <taxon>Acanthomorphata</taxon>
        <taxon>Ovalentaria</taxon>
        <taxon>Atherinomorphae</taxon>
        <taxon>Cyprinodontiformes</taxon>
        <taxon>Goodeidae</taxon>
        <taxon>Xenotaenia</taxon>
    </lineage>
</organism>
<name>A0ABV0WLE3_9TELE</name>
<sequence>MIVLTEPVTISHGPVLVPLQLSPCVFYRVWVDFVSAEPFSSWPYDLDHCSLRDQIMTSFHLPGRGQQIIFLNVHVNQVHNAFRTETGPQHHRSSIVLNSGLMEFLFHIFIDRNNFFLATPQQLAGV</sequence>
<dbReference type="EMBL" id="JAHRIM010060082">
    <property type="protein sequence ID" value="MEQ2270437.1"/>
    <property type="molecule type" value="Genomic_DNA"/>
</dbReference>
<protein>
    <submittedName>
        <fullName evidence="1">Uncharacterized protein</fullName>
    </submittedName>
</protein>
<evidence type="ECO:0000313" key="1">
    <source>
        <dbReference type="EMBL" id="MEQ2270437.1"/>
    </source>
</evidence>
<comment type="caution">
    <text evidence="1">The sequence shown here is derived from an EMBL/GenBank/DDBJ whole genome shotgun (WGS) entry which is preliminary data.</text>
</comment>
<keyword evidence="2" id="KW-1185">Reference proteome</keyword>
<accession>A0ABV0WLE3</accession>
<reference evidence="1 2" key="1">
    <citation type="submission" date="2021-06" db="EMBL/GenBank/DDBJ databases">
        <authorList>
            <person name="Palmer J.M."/>
        </authorList>
    </citation>
    <scope>NUCLEOTIDE SEQUENCE [LARGE SCALE GENOMIC DNA]</scope>
    <source>
        <strain evidence="1 2">XR_2019</strain>
        <tissue evidence="1">Muscle</tissue>
    </source>
</reference>
<proteinExistence type="predicted"/>